<keyword evidence="5 7" id="KW-1133">Transmembrane helix</keyword>
<evidence type="ECO:0000259" key="8">
    <source>
        <dbReference type="PROSITE" id="PS50850"/>
    </source>
</evidence>
<dbReference type="InterPro" id="IPR020846">
    <property type="entry name" value="MFS_dom"/>
</dbReference>
<dbReference type="InterPro" id="IPR005828">
    <property type="entry name" value="MFS_sugar_transport-like"/>
</dbReference>
<dbReference type="GO" id="GO:0015149">
    <property type="term" value="F:hexose transmembrane transporter activity"/>
    <property type="evidence" value="ECO:0007669"/>
    <property type="project" value="TreeGrafter"/>
</dbReference>
<feature type="transmembrane region" description="Helical" evidence="7">
    <location>
        <begin position="197"/>
        <end position="218"/>
    </location>
</feature>
<feature type="transmembrane region" description="Helical" evidence="7">
    <location>
        <begin position="82"/>
        <end position="101"/>
    </location>
</feature>
<keyword evidence="6 7" id="KW-0472">Membrane</keyword>
<dbReference type="AlphaFoldDB" id="A0A1V8S8S8"/>
<dbReference type="Gene3D" id="1.20.1250.20">
    <property type="entry name" value="MFS general substrate transporter like domains"/>
    <property type="match status" value="1"/>
</dbReference>
<evidence type="ECO:0000256" key="4">
    <source>
        <dbReference type="ARBA" id="ARBA00022692"/>
    </source>
</evidence>
<feature type="domain" description="Major facilitator superfamily (MFS) profile" evidence="8">
    <location>
        <begin position="18"/>
        <end position="506"/>
    </location>
</feature>
<sequence length="525" mass="55318">MTGGNGIFKDLTPRFVFVLFISTIGPLLFGYHLAELNAPQDVITCVRKSIGTSAWTRVRTHFRSREAESLLPQCIPMDPGQFGLVSSIFTLGGLVGALMAGPVSAKQGRLRAMIFNTSFYVVGAVIEALAPNLSTMVIGRVISGLGAGASLVVVPIWISETAPPGAKGFWGAGTQIMTNVGILIAQVLGFFLSRGSLWRFILLAAGMIAFLQAIGLLVGGQESPKWLAENGRGPEAKRALRRLRGHTADIDEEIHGWGSHDSAQDLDDERVALMGSEDTGVNKQGDSLGDALQEGLHQVKSTSKAAAQDALGVFAVLQDANSRPAIIAVMGVMLAQQLCGINSIVMYGVSLLAGLLESNSALLNILVAVLNIFVTTAAAPLPDKIGRKACLIISIAGMGTNSILLGIGIMKQIPLLSAIAVLLFVASFGIGLGPVPFILSSELVGPEAVGATQSWALAANWVSTFAVAQFFPLVNANLPAGHVYFIFAGFALFFGIFVAWRVPETRGNGNADEVWGRGKVVARQD</sequence>
<dbReference type="PANTHER" id="PTHR23503:SF8">
    <property type="entry name" value="FACILITATED GLUCOSE TRANSPORTER PROTEIN 1"/>
    <property type="match status" value="1"/>
</dbReference>
<dbReference type="OrthoDB" id="4540492at2759"/>
<keyword evidence="10" id="KW-1185">Reference proteome</keyword>
<organism evidence="9 10">
    <name type="scientific">Cryoendolithus antarcticus</name>
    <dbReference type="NCBI Taxonomy" id="1507870"/>
    <lineage>
        <taxon>Eukaryota</taxon>
        <taxon>Fungi</taxon>
        <taxon>Dikarya</taxon>
        <taxon>Ascomycota</taxon>
        <taxon>Pezizomycotina</taxon>
        <taxon>Dothideomycetes</taxon>
        <taxon>Dothideomycetidae</taxon>
        <taxon>Cladosporiales</taxon>
        <taxon>Cladosporiaceae</taxon>
        <taxon>Cryoendolithus</taxon>
    </lineage>
</organism>
<evidence type="ECO:0000313" key="9">
    <source>
        <dbReference type="EMBL" id="OQN95628.1"/>
    </source>
</evidence>
<reference evidence="10" key="1">
    <citation type="submission" date="2017-03" db="EMBL/GenBank/DDBJ databases">
        <title>Genomes of endolithic fungi from Antarctica.</title>
        <authorList>
            <person name="Coleine C."/>
            <person name="Masonjones S."/>
            <person name="Stajich J.E."/>
        </authorList>
    </citation>
    <scope>NUCLEOTIDE SEQUENCE [LARGE SCALE GENOMIC DNA]</scope>
    <source>
        <strain evidence="10">CCFEE 5527</strain>
    </source>
</reference>
<feature type="transmembrane region" description="Helical" evidence="7">
    <location>
        <begin position="361"/>
        <end position="382"/>
    </location>
</feature>
<dbReference type="InParanoid" id="A0A1V8S8S8"/>
<dbReference type="Pfam" id="PF00083">
    <property type="entry name" value="Sugar_tr"/>
    <property type="match status" value="1"/>
</dbReference>
<dbReference type="PROSITE" id="PS50850">
    <property type="entry name" value="MFS"/>
    <property type="match status" value="1"/>
</dbReference>
<evidence type="ECO:0000256" key="2">
    <source>
        <dbReference type="ARBA" id="ARBA00010992"/>
    </source>
</evidence>
<dbReference type="Proteomes" id="UP000192596">
    <property type="component" value="Unassembled WGS sequence"/>
</dbReference>
<evidence type="ECO:0000256" key="5">
    <source>
        <dbReference type="ARBA" id="ARBA00022989"/>
    </source>
</evidence>
<dbReference type="InterPro" id="IPR036259">
    <property type="entry name" value="MFS_trans_sf"/>
</dbReference>
<evidence type="ECO:0000256" key="1">
    <source>
        <dbReference type="ARBA" id="ARBA00004141"/>
    </source>
</evidence>
<evidence type="ECO:0000313" key="10">
    <source>
        <dbReference type="Proteomes" id="UP000192596"/>
    </source>
</evidence>
<dbReference type="PRINTS" id="PR00171">
    <property type="entry name" value="SUGRTRNSPORT"/>
</dbReference>
<dbReference type="STRING" id="1507870.A0A1V8S8S8"/>
<feature type="transmembrane region" description="Helical" evidence="7">
    <location>
        <begin position="415"/>
        <end position="439"/>
    </location>
</feature>
<comment type="caution">
    <text evidence="9">The sequence shown here is derived from an EMBL/GenBank/DDBJ whole genome shotgun (WGS) entry which is preliminary data.</text>
</comment>
<comment type="similarity">
    <text evidence="2">Belongs to the major facilitator superfamily. Sugar transporter (TC 2.A.1.1) family.</text>
</comment>
<evidence type="ECO:0000256" key="7">
    <source>
        <dbReference type="SAM" id="Phobius"/>
    </source>
</evidence>
<feature type="transmembrane region" description="Helical" evidence="7">
    <location>
        <begin position="170"/>
        <end position="191"/>
    </location>
</feature>
<feature type="transmembrane region" description="Helical" evidence="7">
    <location>
        <begin position="113"/>
        <end position="131"/>
    </location>
</feature>
<dbReference type="FunCoup" id="A0A1V8S8S8">
    <property type="interactions" value="1374"/>
</dbReference>
<protein>
    <recommendedName>
        <fullName evidence="8">Major facilitator superfamily (MFS) profile domain-containing protein</fullName>
    </recommendedName>
</protein>
<evidence type="ECO:0000256" key="6">
    <source>
        <dbReference type="ARBA" id="ARBA00023136"/>
    </source>
</evidence>
<feature type="transmembrane region" description="Helical" evidence="7">
    <location>
        <begin position="483"/>
        <end position="500"/>
    </location>
</feature>
<feature type="transmembrane region" description="Helical" evidence="7">
    <location>
        <begin position="15"/>
        <end position="34"/>
    </location>
</feature>
<feature type="transmembrane region" description="Helical" evidence="7">
    <location>
        <begin position="137"/>
        <end position="158"/>
    </location>
</feature>
<dbReference type="PANTHER" id="PTHR23503">
    <property type="entry name" value="SOLUTE CARRIER FAMILY 2"/>
    <property type="match status" value="1"/>
</dbReference>
<dbReference type="InterPro" id="IPR045263">
    <property type="entry name" value="GLUT"/>
</dbReference>
<keyword evidence="3" id="KW-0813">Transport</keyword>
<gene>
    <name evidence="9" type="ORF">B0A48_18227</name>
</gene>
<feature type="transmembrane region" description="Helical" evidence="7">
    <location>
        <begin position="325"/>
        <end position="349"/>
    </location>
</feature>
<feature type="transmembrane region" description="Helical" evidence="7">
    <location>
        <begin position="389"/>
        <end position="409"/>
    </location>
</feature>
<dbReference type="EMBL" id="NAJO01000083">
    <property type="protein sequence ID" value="OQN95628.1"/>
    <property type="molecule type" value="Genomic_DNA"/>
</dbReference>
<comment type="subcellular location">
    <subcellularLocation>
        <location evidence="1">Membrane</location>
        <topology evidence="1">Multi-pass membrane protein</topology>
    </subcellularLocation>
</comment>
<evidence type="ECO:0000256" key="3">
    <source>
        <dbReference type="ARBA" id="ARBA00022448"/>
    </source>
</evidence>
<keyword evidence="4 7" id="KW-0812">Transmembrane</keyword>
<dbReference type="SUPFAM" id="SSF103473">
    <property type="entry name" value="MFS general substrate transporter"/>
    <property type="match status" value="1"/>
</dbReference>
<accession>A0A1V8S8S8</accession>
<proteinExistence type="inferred from homology"/>
<name>A0A1V8S8S8_9PEZI</name>
<dbReference type="InterPro" id="IPR003663">
    <property type="entry name" value="Sugar/inositol_transpt"/>
</dbReference>
<dbReference type="GO" id="GO:0016020">
    <property type="term" value="C:membrane"/>
    <property type="evidence" value="ECO:0007669"/>
    <property type="project" value="UniProtKB-SubCell"/>
</dbReference>